<dbReference type="OrthoDB" id="630895at2759"/>
<keyword evidence="3" id="KW-1185">Reference proteome</keyword>
<evidence type="ECO:0000259" key="1">
    <source>
        <dbReference type="PROSITE" id="PS51186"/>
    </source>
</evidence>
<sequence>MDETISEFKLSPRIHLRRYKPSDIDLICMLNEDEGVMKYINSEPPSREEVEEEVQHIIGEYNANPRTGKWIAETPTVEGMEFIGWFRLGDLDQFSRQCFSNADTEGNENAVRLELGYRIRRRFWGQGLATEGGRALVRYAFCSLNVAQVVAGTMFVNSGSRRVMEKCGLKHVKTLYLEFRDPLPGTELGEVFYAITREEWMDSTGNCEEAISSGFE</sequence>
<dbReference type="PANTHER" id="PTHR43792:SF16">
    <property type="entry name" value="N-ACETYLTRANSFERASE DOMAIN-CONTAINING PROTEIN"/>
    <property type="match status" value="1"/>
</dbReference>
<gene>
    <name evidence="2" type="ORF">H109_02121</name>
</gene>
<dbReference type="OMA" id="IDLICML"/>
<accession>A0A059JE87</accession>
<feature type="domain" description="N-acetyltransferase" evidence="1">
    <location>
        <begin position="14"/>
        <end position="198"/>
    </location>
</feature>
<protein>
    <recommendedName>
        <fullName evidence="1">N-acetyltransferase domain-containing protein</fullName>
    </recommendedName>
</protein>
<dbReference type="HOGENOM" id="CLU_013985_3_1_1"/>
<reference evidence="2 3" key="1">
    <citation type="submission" date="2014-02" db="EMBL/GenBank/DDBJ databases">
        <title>The Genome Sequence of Trichophyton interdigitale MR816.</title>
        <authorList>
            <consortium name="The Broad Institute Genomics Platform"/>
            <person name="Cuomo C.A."/>
            <person name="White T.C."/>
            <person name="Graser Y."/>
            <person name="Martinez-Rossi N."/>
            <person name="Heitman J."/>
            <person name="Young S.K."/>
            <person name="Zeng Q."/>
            <person name="Gargeya S."/>
            <person name="Abouelleil A."/>
            <person name="Alvarado L."/>
            <person name="Chapman S.B."/>
            <person name="Gainer-Dewar J."/>
            <person name="Goldberg J."/>
            <person name="Griggs A."/>
            <person name="Gujja S."/>
            <person name="Hansen M."/>
            <person name="Howarth C."/>
            <person name="Imamovic A."/>
            <person name="Larimer J."/>
            <person name="Martinez D."/>
            <person name="Murphy C."/>
            <person name="Pearson M.D."/>
            <person name="Persinoti G."/>
            <person name="Poon T."/>
            <person name="Priest M."/>
            <person name="Roberts A.D."/>
            <person name="Saif S."/>
            <person name="Shea T.D."/>
            <person name="Sykes S.N."/>
            <person name="Wortman J."/>
            <person name="Nusbaum C."/>
            <person name="Birren B."/>
        </authorList>
    </citation>
    <scope>NUCLEOTIDE SEQUENCE [LARGE SCALE GENOMIC DNA]</scope>
    <source>
        <strain evidence="2 3">MR816</strain>
    </source>
</reference>
<dbReference type="InterPro" id="IPR016181">
    <property type="entry name" value="Acyl_CoA_acyltransferase"/>
</dbReference>
<organism evidence="2 3">
    <name type="scientific">Trichophyton interdigitale (strain MR816)</name>
    <dbReference type="NCBI Taxonomy" id="1215338"/>
    <lineage>
        <taxon>Eukaryota</taxon>
        <taxon>Fungi</taxon>
        <taxon>Dikarya</taxon>
        <taxon>Ascomycota</taxon>
        <taxon>Pezizomycotina</taxon>
        <taxon>Eurotiomycetes</taxon>
        <taxon>Eurotiomycetidae</taxon>
        <taxon>Onygenales</taxon>
        <taxon>Arthrodermataceae</taxon>
        <taxon>Trichophyton</taxon>
    </lineage>
</organism>
<dbReference type="PROSITE" id="PS51186">
    <property type="entry name" value="GNAT"/>
    <property type="match status" value="1"/>
</dbReference>
<dbReference type="GO" id="GO:0016747">
    <property type="term" value="F:acyltransferase activity, transferring groups other than amino-acyl groups"/>
    <property type="evidence" value="ECO:0007669"/>
    <property type="project" value="InterPro"/>
</dbReference>
<proteinExistence type="predicted"/>
<evidence type="ECO:0000313" key="3">
    <source>
        <dbReference type="Proteomes" id="UP000024533"/>
    </source>
</evidence>
<dbReference type="PANTHER" id="PTHR43792">
    <property type="entry name" value="GNAT FAMILY, PUTATIVE (AFU_ORTHOLOGUE AFUA_3G00765)-RELATED-RELATED"/>
    <property type="match status" value="1"/>
</dbReference>
<evidence type="ECO:0000313" key="2">
    <source>
        <dbReference type="EMBL" id="KDB26114.1"/>
    </source>
</evidence>
<dbReference type="Pfam" id="PF13302">
    <property type="entry name" value="Acetyltransf_3"/>
    <property type="match status" value="1"/>
</dbReference>
<name>A0A059JE87_TRIIM</name>
<dbReference type="InterPro" id="IPR051531">
    <property type="entry name" value="N-acetyltransferase"/>
</dbReference>
<dbReference type="STRING" id="1215338.A0A059JE87"/>
<dbReference type="InterPro" id="IPR000182">
    <property type="entry name" value="GNAT_dom"/>
</dbReference>
<dbReference type="AlphaFoldDB" id="A0A059JE87"/>
<dbReference type="SUPFAM" id="SSF55729">
    <property type="entry name" value="Acyl-CoA N-acyltransferases (Nat)"/>
    <property type="match status" value="1"/>
</dbReference>
<dbReference type="Proteomes" id="UP000024533">
    <property type="component" value="Unassembled WGS sequence"/>
</dbReference>
<comment type="caution">
    <text evidence="2">The sequence shown here is derived from an EMBL/GenBank/DDBJ whole genome shotgun (WGS) entry which is preliminary data.</text>
</comment>
<dbReference type="Gene3D" id="3.40.630.30">
    <property type="match status" value="1"/>
</dbReference>
<dbReference type="EMBL" id="AOKY01000160">
    <property type="protein sequence ID" value="KDB26114.1"/>
    <property type="molecule type" value="Genomic_DNA"/>
</dbReference>